<protein>
    <recommendedName>
        <fullName evidence="2">Right handed beta helix domain-containing protein</fullName>
    </recommendedName>
</protein>
<feature type="domain" description="Right handed beta helix" evidence="2">
    <location>
        <begin position="208"/>
        <end position="353"/>
    </location>
</feature>
<feature type="chain" id="PRO_5016781375" description="Right handed beta helix domain-containing protein" evidence="1">
    <location>
        <begin position="30"/>
        <end position="494"/>
    </location>
</feature>
<name>A0A383VE86_TETOB</name>
<evidence type="ECO:0000313" key="4">
    <source>
        <dbReference type="Proteomes" id="UP000256970"/>
    </source>
</evidence>
<dbReference type="Proteomes" id="UP000256970">
    <property type="component" value="Unassembled WGS sequence"/>
</dbReference>
<evidence type="ECO:0000259" key="2">
    <source>
        <dbReference type="Pfam" id="PF13229"/>
    </source>
</evidence>
<dbReference type="Gene3D" id="2.160.20.10">
    <property type="entry name" value="Single-stranded right-handed beta-helix, Pectin lyase-like"/>
    <property type="match status" value="1"/>
</dbReference>
<organism evidence="3 4">
    <name type="scientific">Tetradesmus obliquus</name>
    <name type="common">Green alga</name>
    <name type="synonym">Acutodesmus obliquus</name>
    <dbReference type="NCBI Taxonomy" id="3088"/>
    <lineage>
        <taxon>Eukaryota</taxon>
        <taxon>Viridiplantae</taxon>
        <taxon>Chlorophyta</taxon>
        <taxon>core chlorophytes</taxon>
        <taxon>Chlorophyceae</taxon>
        <taxon>CS clade</taxon>
        <taxon>Sphaeropleales</taxon>
        <taxon>Scenedesmaceae</taxon>
        <taxon>Tetradesmus</taxon>
    </lineage>
</organism>
<feature type="signal peptide" evidence="1">
    <location>
        <begin position="1"/>
        <end position="29"/>
    </location>
</feature>
<sequence>MQVPEAMFYAKLVLLLAAVTLLACPLVKSSPVNFVGSQQAEDVVTASVGCEVGNFSQFRDALAHASKYRSTYDRRPCVTSRGKATVTLKCTGTYTRGNGGLIQLDPVIKDWAIVTNCVNAGHQKDIMIDFAPSNFDTDRVAVMAAAGPGNTFRMKDLQFVFNGKSGAGACKDDKPCAVIRVEGFKSVSFENVGINTYNAVISSSMPASGKHIKGAHTIKLDTVKVSSVAEHGILVEDGGEVEATDVSAGGCGKDGVHYTGCYQGTRAGISFRKGSFSINGNSGLWMDCDFAHAPLASSAVPVAITNVSFYRNAAHGMWLRGSFEVTLKGGIVMDNGVKSPALCGGGVRVILRNTADVKTSLVVDGTKLTRNRAKYGGGICFQSRLADGVSGPSYQQSLLKLTGNPWLKDNKAEVCGGGMATIGNMVTERMAIAIDKGVEISGNRADKGKTWCDILPAQDDDGATTLDNFKSIWFTESQDKRRALRQILAAHPAA</sequence>
<proteinExistence type="predicted"/>
<reference evidence="3 4" key="1">
    <citation type="submission" date="2016-10" db="EMBL/GenBank/DDBJ databases">
        <authorList>
            <person name="Cai Z."/>
        </authorList>
    </citation>
    <scope>NUCLEOTIDE SEQUENCE [LARGE SCALE GENOMIC DNA]</scope>
</reference>
<keyword evidence="4" id="KW-1185">Reference proteome</keyword>
<accession>A0A383VE86</accession>
<evidence type="ECO:0000256" key="1">
    <source>
        <dbReference type="SAM" id="SignalP"/>
    </source>
</evidence>
<gene>
    <name evidence="3" type="ORF">BQ4739_LOCUS4371</name>
</gene>
<dbReference type="InterPro" id="IPR012334">
    <property type="entry name" value="Pectin_lyas_fold"/>
</dbReference>
<dbReference type="Pfam" id="PF13229">
    <property type="entry name" value="Beta_helix"/>
    <property type="match status" value="1"/>
</dbReference>
<keyword evidence="1" id="KW-0732">Signal</keyword>
<dbReference type="InterPro" id="IPR011050">
    <property type="entry name" value="Pectin_lyase_fold/virulence"/>
</dbReference>
<dbReference type="SUPFAM" id="SSF51126">
    <property type="entry name" value="Pectin lyase-like"/>
    <property type="match status" value="1"/>
</dbReference>
<dbReference type="AlphaFoldDB" id="A0A383VE86"/>
<evidence type="ECO:0000313" key="3">
    <source>
        <dbReference type="EMBL" id="SZX63827.1"/>
    </source>
</evidence>
<dbReference type="EMBL" id="FNXT01000346">
    <property type="protein sequence ID" value="SZX63827.1"/>
    <property type="molecule type" value="Genomic_DNA"/>
</dbReference>
<dbReference type="InterPro" id="IPR039448">
    <property type="entry name" value="Beta_helix"/>
</dbReference>